<evidence type="ECO:0000313" key="3">
    <source>
        <dbReference type="EMBL" id="KPK64357.1"/>
    </source>
</evidence>
<dbReference type="AlphaFoldDB" id="A0A0S8FUI4"/>
<feature type="transmembrane region" description="Helical" evidence="1">
    <location>
        <begin position="144"/>
        <end position="162"/>
    </location>
</feature>
<sequence>MKHKEIERLIQKKLDREIGLDEKRKLDKHLAQCPECVLYYQEMMQASKSLRELTEFYPQTDFNARVLAKLGLRRRFAWTKAAYVFAGSWLAAILFFVYSPLPAQFLSRVATSVPALMRLYDKVELVIASLTQVLSPVIKSSFSTLNPFIGLAFSIMFVYFLGKALQKEVKCKA</sequence>
<comment type="caution">
    <text evidence="3">The sequence shown here is derived from an EMBL/GenBank/DDBJ whole genome shotgun (WGS) entry which is preliminary data.</text>
</comment>
<dbReference type="EMBL" id="LJUJ01000003">
    <property type="protein sequence ID" value="KPK64357.1"/>
    <property type="molecule type" value="Genomic_DNA"/>
</dbReference>
<evidence type="ECO:0000256" key="1">
    <source>
        <dbReference type="SAM" id="Phobius"/>
    </source>
</evidence>
<dbReference type="Pfam" id="PF13490">
    <property type="entry name" value="zf-HC2"/>
    <property type="match status" value="1"/>
</dbReference>
<organism evidence="3 4">
    <name type="scientific">candidate division WOR_3 bacterium SM23_42</name>
    <dbReference type="NCBI Taxonomy" id="1703779"/>
    <lineage>
        <taxon>Bacteria</taxon>
        <taxon>Bacteria division WOR-3</taxon>
    </lineage>
</organism>
<feature type="domain" description="Putative zinc-finger" evidence="2">
    <location>
        <begin position="4"/>
        <end position="36"/>
    </location>
</feature>
<dbReference type="Proteomes" id="UP000051373">
    <property type="component" value="Unassembled WGS sequence"/>
</dbReference>
<feature type="transmembrane region" description="Helical" evidence="1">
    <location>
        <begin position="81"/>
        <end position="101"/>
    </location>
</feature>
<dbReference type="InterPro" id="IPR027383">
    <property type="entry name" value="Znf_put"/>
</dbReference>
<keyword evidence="1" id="KW-1133">Transmembrane helix</keyword>
<reference evidence="3 4" key="1">
    <citation type="journal article" date="2015" name="Microbiome">
        <title>Genomic resolution of linkages in carbon, nitrogen, and sulfur cycling among widespread estuary sediment bacteria.</title>
        <authorList>
            <person name="Baker B.J."/>
            <person name="Lazar C.S."/>
            <person name="Teske A.P."/>
            <person name="Dick G.J."/>
        </authorList>
    </citation>
    <scope>NUCLEOTIDE SEQUENCE [LARGE SCALE GENOMIC DNA]</scope>
    <source>
        <strain evidence="3">SM23_42</strain>
    </source>
</reference>
<evidence type="ECO:0000313" key="4">
    <source>
        <dbReference type="Proteomes" id="UP000051373"/>
    </source>
</evidence>
<dbReference type="STRING" id="1703779.AMJ83_02770"/>
<proteinExistence type="predicted"/>
<keyword evidence="1" id="KW-0472">Membrane</keyword>
<name>A0A0S8FUI4_UNCW3</name>
<keyword evidence="1" id="KW-0812">Transmembrane</keyword>
<accession>A0A0S8FUI4</accession>
<evidence type="ECO:0000259" key="2">
    <source>
        <dbReference type="Pfam" id="PF13490"/>
    </source>
</evidence>
<gene>
    <name evidence="3" type="ORF">AMJ83_02770</name>
</gene>
<protein>
    <recommendedName>
        <fullName evidence="2">Putative zinc-finger domain-containing protein</fullName>
    </recommendedName>
</protein>